<dbReference type="Proteomes" id="UP001155057">
    <property type="component" value="Unassembled WGS sequence"/>
</dbReference>
<name>A0A9X2Q491_9BACT</name>
<dbReference type="AlphaFoldDB" id="A0A9X2Q491"/>
<accession>A0A9X2Q491</accession>
<proteinExistence type="predicted"/>
<evidence type="ECO:0000256" key="1">
    <source>
        <dbReference type="SAM" id="MobiDB-lite"/>
    </source>
</evidence>
<reference evidence="2" key="1">
    <citation type="submission" date="2022-08" db="EMBL/GenBank/DDBJ databases">
        <title>Genomic Encyclopedia of Type Strains, Phase V (KMG-V): Genome sequencing to study the core and pangenomes of soil and plant-associated prokaryotes.</title>
        <authorList>
            <person name="Whitman W."/>
        </authorList>
    </citation>
    <scope>NUCLEOTIDE SEQUENCE</scope>
    <source>
        <strain evidence="2">SP3049</strain>
    </source>
</reference>
<comment type="caution">
    <text evidence="2">The sequence shown here is derived from an EMBL/GenBank/DDBJ whole genome shotgun (WGS) entry which is preliminary data.</text>
</comment>
<organism evidence="2 3">
    <name type="scientific">Salinibacter ruber</name>
    <dbReference type="NCBI Taxonomy" id="146919"/>
    <lineage>
        <taxon>Bacteria</taxon>
        <taxon>Pseudomonadati</taxon>
        <taxon>Rhodothermota</taxon>
        <taxon>Rhodothermia</taxon>
        <taxon>Rhodothermales</taxon>
        <taxon>Salinibacteraceae</taxon>
        <taxon>Salinibacter</taxon>
    </lineage>
</organism>
<sequence>MSNYNREQGSYTIPSAEWADLKRVVREAYNDLQEKRYEVAVAIWNRLKEETGAGFEEIFEEETMERTERRSPFGGRPTERFVLGDRHFDREMIEGEIYRKDNGRVYKPRKKAFPKKMNRDTRFDLKTLGRPHIRFDNDSRTVYWRVHENNRAVEDARSHPVAEAFFGALGDIDWTRQSGGKVKYQDEYREDAFQGPSIKDRHGPFGERSRGQAVR</sequence>
<evidence type="ECO:0000313" key="2">
    <source>
        <dbReference type="EMBL" id="MCS3709794.1"/>
    </source>
</evidence>
<protein>
    <submittedName>
        <fullName evidence="2">Uncharacterized protein</fullName>
    </submittedName>
</protein>
<feature type="region of interest" description="Disordered" evidence="1">
    <location>
        <begin position="186"/>
        <end position="215"/>
    </location>
</feature>
<dbReference type="EMBL" id="JANUAE010000004">
    <property type="protein sequence ID" value="MCS3709794.1"/>
    <property type="molecule type" value="Genomic_DNA"/>
</dbReference>
<dbReference type="RefSeq" id="WP_259123644.1">
    <property type="nucleotide sequence ID" value="NZ_JANTZO010000005.1"/>
</dbReference>
<gene>
    <name evidence="2" type="ORF">GGP61_001398</name>
</gene>
<evidence type="ECO:0000313" key="3">
    <source>
        <dbReference type="Proteomes" id="UP001155057"/>
    </source>
</evidence>